<sequence>MRKLFQTINKGEFETVKQIILRQPEVVNNKSVGLLKRDEGQTPLRIAVKNSFPKMTMLFVENDADLNAYTSEDDMYIIHQAIYTVIQYACSGKIHLRDREFKEKGIVSDYTQNLYDEDKQLFDISYSILEYLIKQGIDLSVKTKMGNCFSYGIILSSASFFPRTSIDDVPQEICRRVEKVFSLLLSTKVDTVLSDYVRKNYTLEKQDALEKWRKKVLSLCEKQYI</sequence>
<dbReference type="SUPFAM" id="SSF48403">
    <property type="entry name" value="Ankyrin repeat"/>
    <property type="match status" value="1"/>
</dbReference>
<gene>
    <name evidence="2" type="ORF">DXB87_01830</name>
</gene>
<name>A0A3E4ZF53_9BACT</name>
<dbReference type="PROSITE" id="PS50088">
    <property type="entry name" value="ANK_REPEAT"/>
    <property type="match status" value="1"/>
</dbReference>
<accession>A0A3E4ZF53</accession>
<dbReference type="AlphaFoldDB" id="A0A3E4ZF53"/>
<feature type="repeat" description="ANK" evidence="1">
    <location>
        <begin position="39"/>
        <end position="71"/>
    </location>
</feature>
<dbReference type="Proteomes" id="UP000260814">
    <property type="component" value="Unassembled WGS sequence"/>
</dbReference>
<proteinExistence type="predicted"/>
<evidence type="ECO:0000313" key="2">
    <source>
        <dbReference type="EMBL" id="RGM93735.1"/>
    </source>
</evidence>
<evidence type="ECO:0000313" key="3">
    <source>
        <dbReference type="Proteomes" id="UP000260814"/>
    </source>
</evidence>
<dbReference type="Gene3D" id="1.25.40.20">
    <property type="entry name" value="Ankyrin repeat-containing domain"/>
    <property type="match status" value="1"/>
</dbReference>
<dbReference type="InterPro" id="IPR002110">
    <property type="entry name" value="Ankyrin_rpt"/>
</dbReference>
<dbReference type="EMBL" id="QSTW01000001">
    <property type="protein sequence ID" value="RGM93735.1"/>
    <property type="molecule type" value="Genomic_DNA"/>
</dbReference>
<keyword evidence="1" id="KW-0040">ANK repeat</keyword>
<comment type="caution">
    <text evidence="2">The sequence shown here is derived from an EMBL/GenBank/DDBJ whole genome shotgun (WGS) entry which is preliminary data.</text>
</comment>
<dbReference type="RefSeq" id="WP_117700619.1">
    <property type="nucleotide sequence ID" value="NZ_JAQCSP010000061.1"/>
</dbReference>
<organism evidence="2 3">
    <name type="scientific">Phocaeicola plebeius</name>
    <dbReference type="NCBI Taxonomy" id="310297"/>
    <lineage>
        <taxon>Bacteria</taxon>
        <taxon>Pseudomonadati</taxon>
        <taxon>Bacteroidota</taxon>
        <taxon>Bacteroidia</taxon>
        <taxon>Bacteroidales</taxon>
        <taxon>Bacteroidaceae</taxon>
        <taxon>Phocaeicola</taxon>
    </lineage>
</organism>
<protein>
    <submittedName>
        <fullName evidence="2">Uncharacterized protein</fullName>
    </submittedName>
</protein>
<dbReference type="InterPro" id="IPR036770">
    <property type="entry name" value="Ankyrin_rpt-contain_sf"/>
</dbReference>
<evidence type="ECO:0000256" key="1">
    <source>
        <dbReference type="PROSITE-ProRule" id="PRU00023"/>
    </source>
</evidence>
<reference evidence="2 3" key="1">
    <citation type="submission" date="2018-08" db="EMBL/GenBank/DDBJ databases">
        <title>A genome reference for cultivated species of the human gut microbiota.</title>
        <authorList>
            <person name="Zou Y."/>
            <person name="Xue W."/>
            <person name="Luo G."/>
        </authorList>
    </citation>
    <scope>NUCLEOTIDE SEQUENCE [LARGE SCALE GENOMIC DNA]</scope>
    <source>
        <strain evidence="2 3">OM06-2</strain>
    </source>
</reference>
<dbReference type="PROSITE" id="PS50297">
    <property type="entry name" value="ANK_REP_REGION"/>
    <property type="match status" value="1"/>
</dbReference>